<dbReference type="GO" id="GO:0000724">
    <property type="term" value="P:double-strand break repair via homologous recombination"/>
    <property type="evidence" value="ECO:0007669"/>
    <property type="project" value="InterPro"/>
</dbReference>
<dbReference type="SUPFAM" id="SSF57850">
    <property type="entry name" value="RING/U-box"/>
    <property type="match status" value="1"/>
</dbReference>
<keyword evidence="5" id="KW-0479">Metal-binding</keyword>
<keyword evidence="9" id="KW-0539">Nucleus</keyword>
<evidence type="ECO:0000259" key="12">
    <source>
        <dbReference type="PROSITE" id="PS51044"/>
    </source>
</evidence>
<feature type="compositionally biased region" description="Basic and acidic residues" evidence="11">
    <location>
        <begin position="212"/>
        <end position="251"/>
    </location>
</feature>
<dbReference type="PANTHER" id="PTHR21330:SF1">
    <property type="entry name" value="E3 SUMO-PROTEIN LIGASE NSE2"/>
    <property type="match status" value="1"/>
</dbReference>
<evidence type="ECO:0000256" key="7">
    <source>
        <dbReference type="ARBA" id="ARBA00022786"/>
    </source>
</evidence>
<evidence type="ECO:0000256" key="9">
    <source>
        <dbReference type="ARBA" id="ARBA00023242"/>
    </source>
</evidence>
<evidence type="ECO:0000256" key="2">
    <source>
        <dbReference type="ARBA" id="ARBA00004718"/>
    </source>
</evidence>
<dbReference type="GeneID" id="36589316"/>
<gene>
    <name evidence="13" type="ORF">K444DRAFT_618023</name>
</gene>
<dbReference type="PANTHER" id="PTHR21330">
    <property type="entry name" value="E3 SUMO-PROTEIN LIGASE NSE2"/>
    <property type="match status" value="1"/>
</dbReference>
<reference evidence="13 14" key="1">
    <citation type="submission" date="2016-04" db="EMBL/GenBank/DDBJ databases">
        <title>A degradative enzymes factory behind the ericoid mycorrhizal symbiosis.</title>
        <authorList>
            <consortium name="DOE Joint Genome Institute"/>
            <person name="Martino E."/>
            <person name="Morin E."/>
            <person name="Grelet G."/>
            <person name="Kuo A."/>
            <person name="Kohler A."/>
            <person name="Daghino S."/>
            <person name="Barry K."/>
            <person name="Choi C."/>
            <person name="Cichocki N."/>
            <person name="Clum A."/>
            <person name="Copeland A."/>
            <person name="Hainaut M."/>
            <person name="Haridas S."/>
            <person name="Labutti K."/>
            <person name="Lindquist E."/>
            <person name="Lipzen A."/>
            <person name="Khouja H.-R."/>
            <person name="Murat C."/>
            <person name="Ohm R."/>
            <person name="Olson A."/>
            <person name="Spatafora J."/>
            <person name="Veneault-Fourrey C."/>
            <person name="Henrissat B."/>
            <person name="Grigoriev I."/>
            <person name="Martin F."/>
            <person name="Perotto S."/>
        </authorList>
    </citation>
    <scope>NUCLEOTIDE SEQUENCE [LARGE SCALE GENOMIC DNA]</scope>
    <source>
        <strain evidence="13 14">E</strain>
    </source>
</reference>
<feature type="region of interest" description="Disordered" evidence="11">
    <location>
        <begin position="350"/>
        <end position="370"/>
    </location>
</feature>
<dbReference type="InterPro" id="IPR004181">
    <property type="entry name" value="Znf_MIZ"/>
</dbReference>
<dbReference type="EMBL" id="KZ613859">
    <property type="protein sequence ID" value="PMD54662.1"/>
    <property type="molecule type" value="Genomic_DNA"/>
</dbReference>
<protein>
    <recommendedName>
        <fullName evidence="12">SP-RING-type domain-containing protein</fullName>
    </recommendedName>
</protein>
<evidence type="ECO:0000313" key="14">
    <source>
        <dbReference type="Proteomes" id="UP000235371"/>
    </source>
</evidence>
<dbReference type="UniPathway" id="UPA00886"/>
<keyword evidence="4" id="KW-0808">Transferase</keyword>
<comment type="pathway">
    <text evidence="2">Protein modification; protein sumoylation.</text>
</comment>
<dbReference type="AlphaFoldDB" id="A0A2J6SV69"/>
<feature type="region of interest" description="Disordered" evidence="11">
    <location>
        <begin position="1"/>
        <end position="71"/>
    </location>
</feature>
<dbReference type="GO" id="GO:0061665">
    <property type="term" value="F:SUMO ligase activity"/>
    <property type="evidence" value="ECO:0007669"/>
    <property type="project" value="TreeGrafter"/>
</dbReference>
<feature type="compositionally biased region" description="Basic and acidic residues" evidence="11">
    <location>
        <begin position="100"/>
        <end position="119"/>
    </location>
</feature>
<feature type="compositionally biased region" description="Low complexity" evidence="11">
    <location>
        <begin position="196"/>
        <end position="205"/>
    </location>
</feature>
<dbReference type="Proteomes" id="UP000235371">
    <property type="component" value="Unassembled WGS sequence"/>
</dbReference>
<keyword evidence="14" id="KW-1185">Reference proteome</keyword>
<feature type="region of interest" description="Disordered" evidence="11">
    <location>
        <begin position="167"/>
        <end position="299"/>
    </location>
</feature>
<dbReference type="InterPro" id="IPR013083">
    <property type="entry name" value="Znf_RING/FYVE/PHD"/>
</dbReference>
<feature type="compositionally biased region" description="Acidic residues" evidence="11">
    <location>
        <begin position="466"/>
        <end position="477"/>
    </location>
</feature>
<evidence type="ECO:0000256" key="5">
    <source>
        <dbReference type="ARBA" id="ARBA00022723"/>
    </source>
</evidence>
<dbReference type="CDD" id="cd16651">
    <property type="entry name" value="SPL-RING_NSE2"/>
    <property type="match status" value="1"/>
</dbReference>
<name>A0A2J6SV69_9HELO</name>
<evidence type="ECO:0000256" key="3">
    <source>
        <dbReference type="ARBA" id="ARBA00008212"/>
    </source>
</evidence>
<feature type="compositionally biased region" description="Pro residues" evidence="11">
    <location>
        <begin position="35"/>
        <end position="47"/>
    </location>
</feature>
<proteinExistence type="inferred from homology"/>
<keyword evidence="7" id="KW-0833">Ubl conjugation pathway</keyword>
<dbReference type="PROSITE" id="PS51044">
    <property type="entry name" value="ZF_SP_RING"/>
    <property type="match status" value="1"/>
</dbReference>
<evidence type="ECO:0000256" key="11">
    <source>
        <dbReference type="SAM" id="MobiDB-lite"/>
    </source>
</evidence>
<dbReference type="GO" id="GO:0005634">
    <property type="term" value="C:nucleus"/>
    <property type="evidence" value="ECO:0007669"/>
    <property type="project" value="UniProtKB-SubCell"/>
</dbReference>
<dbReference type="Pfam" id="PF11789">
    <property type="entry name" value="zf-Nse"/>
    <property type="match status" value="1"/>
</dbReference>
<feature type="compositionally biased region" description="Acidic residues" evidence="11">
    <location>
        <begin position="425"/>
        <end position="434"/>
    </location>
</feature>
<evidence type="ECO:0000256" key="6">
    <source>
        <dbReference type="ARBA" id="ARBA00022771"/>
    </source>
</evidence>
<dbReference type="InterPro" id="IPR026846">
    <property type="entry name" value="Nse2(Mms21)"/>
</dbReference>
<sequence length="477" mass="54189">MSTARRLVQRGRQHEESSPAPRNRQRRQDVEAPGEPTPLPPYEPPACPLSANAQKSIENIRTNHDSSKYKKHLKGAIDSITTATADNNERLAAHKTQVQRHAEQRRNNHIPDDEKPERHIEEEVYTSGLEGQVSDLTTKAEKALRDLIDYGNELAMQDSIMKEVSENLAAAPVAQPAARRRRRGSDAEEDEEEPQNENAPAADENIPSAVELLKEAKEEHTRKYTSKSMRDRYADHNDYRNFKRTVHDALHPGDNQPPVPHASTWFQEDNPKESAGARRRRNNTTDNANNSDDDDDDDEIKMVGLSTNLRCPLSLQVFKEPYSNNVCNHTFEKSYFLEYFKDTATVFAAPGQGRPRGQPPQGTKQARCPQSGCEKMLRLEDFYDDQLIVRKVQRMEKAAAQAAEDDDSEEDARPRGTQRNRPTQIDDEDDESVAEQEQRRRTITNIKREGQRSHGIRLARAAALMPDEEEPDAMDTD</sequence>
<dbReference type="RefSeq" id="XP_024731566.1">
    <property type="nucleotide sequence ID" value="XM_024881239.1"/>
</dbReference>
<feature type="compositionally biased region" description="Basic and acidic residues" evidence="11">
    <location>
        <begin position="436"/>
        <end position="452"/>
    </location>
</feature>
<evidence type="ECO:0000256" key="10">
    <source>
        <dbReference type="PROSITE-ProRule" id="PRU00452"/>
    </source>
</evidence>
<dbReference type="STRING" id="1095630.A0A2J6SV69"/>
<dbReference type="OrthoDB" id="26899at2759"/>
<comment type="similarity">
    <text evidence="3">Belongs to the NSE2 family.</text>
</comment>
<evidence type="ECO:0000256" key="1">
    <source>
        <dbReference type="ARBA" id="ARBA00004123"/>
    </source>
</evidence>
<feature type="domain" description="SP-RING-type" evidence="12">
    <location>
        <begin position="296"/>
        <end position="397"/>
    </location>
</feature>
<feature type="region of interest" description="Disordered" evidence="11">
    <location>
        <begin position="84"/>
        <end position="119"/>
    </location>
</feature>
<comment type="subcellular location">
    <subcellularLocation>
        <location evidence="1">Nucleus</location>
    </subcellularLocation>
</comment>
<keyword evidence="8" id="KW-0862">Zinc</keyword>
<feature type="compositionally biased region" description="Low complexity" evidence="11">
    <location>
        <begin position="350"/>
        <end position="362"/>
    </location>
</feature>
<evidence type="ECO:0000256" key="8">
    <source>
        <dbReference type="ARBA" id="ARBA00022833"/>
    </source>
</evidence>
<keyword evidence="6 10" id="KW-0863">Zinc-finger</keyword>
<dbReference type="InParanoid" id="A0A2J6SV69"/>
<feature type="compositionally biased region" description="Low complexity" evidence="11">
    <location>
        <begin position="167"/>
        <end position="177"/>
    </location>
</feature>
<dbReference type="Gene3D" id="3.30.40.10">
    <property type="entry name" value="Zinc/RING finger domain, C3HC4 (zinc finger)"/>
    <property type="match status" value="1"/>
</dbReference>
<dbReference type="GO" id="GO:0008270">
    <property type="term" value="F:zinc ion binding"/>
    <property type="evidence" value="ECO:0007669"/>
    <property type="project" value="UniProtKB-KW"/>
</dbReference>
<dbReference type="GO" id="GO:0016925">
    <property type="term" value="P:protein sumoylation"/>
    <property type="evidence" value="ECO:0007669"/>
    <property type="project" value="UniProtKB-UniPathway"/>
</dbReference>
<evidence type="ECO:0000256" key="4">
    <source>
        <dbReference type="ARBA" id="ARBA00022679"/>
    </source>
</evidence>
<feature type="region of interest" description="Disordered" evidence="11">
    <location>
        <begin position="398"/>
        <end position="477"/>
    </location>
</feature>
<organism evidence="13 14">
    <name type="scientific">Hyaloscypha bicolor E</name>
    <dbReference type="NCBI Taxonomy" id="1095630"/>
    <lineage>
        <taxon>Eukaryota</taxon>
        <taxon>Fungi</taxon>
        <taxon>Dikarya</taxon>
        <taxon>Ascomycota</taxon>
        <taxon>Pezizomycotina</taxon>
        <taxon>Leotiomycetes</taxon>
        <taxon>Helotiales</taxon>
        <taxon>Hyaloscyphaceae</taxon>
        <taxon>Hyaloscypha</taxon>
        <taxon>Hyaloscypha bicolor</taxon>
    </lineage>
</organism>
<accession>A0A2J6SV69</accession>
<dbReference type="GO" id="GO:0030915">
    <property type="term" value="C:Smc5-Smc6 complex"/>
    <property type="evidence" value="ECO:0007669"/>
    <property type="project" value="InterPro"/>
</dbReference>
<evidence type="ECO:0000313" key="13">
    <source>
        <dbReference type="EMBL" id="PMD54662.1"/>
    </source>
</evidence>